<dbReference type="RefSeq" id="WP_309799719.1">
    <property type="nucleotide sequence ID" value="NZ_BAAAHY010000007.1"/>
</dbReference>
<dbReference type="SUPFAM" id="SSF56601">
    <property type="entry name" value="beta-lactamase/transpeptidase-like"/>
    <property type="match status" value="1"/>
</dbReference>
<dbReference type="PANTHER" id="PTHR22935:SF95">
    <property type="entry name" value="BETA-LACTAMASE-LIKE 1-RELATED"/>
    <property type="match status" value="1"/>
</dbReference>
<accession>A0ABU1JDS3</accession>
<sequence>MNNVGLPWLRRRWIPLLGSVSLIGILLAAAPLPQQLEVFSAGNKSFAATVKPQLPGGVGKVCAAVLNQDRQELACFGAQPDSRFEIGSLTKTFTAMLLADAVNRGEVALDTRLGELLDVGQSPASTITLQELATHTSGLPRLPNSPGFYTGAFWATLTAGNPYTQDRPSLLGYAREAALSDRGSFGYSNFGFALLGEALAARAGTDYSSLVRDRITTPLGMTNTSVAASSSTGTVPGYSTSFRAAEPWIMHAFSPAGAITSTVQDLAKYAKAILSGTAPGMNALEPISAIPGGDRIGLSWLTTERNGRSLSHHNGMTGGFASIMVLDREAGYAAVLIGNAAISLDEAGFALVANAAAELRK</sequence>
<evidence type="ECO:0000313" key="3">
    <source>
        <dbReference type="EMBL" id="MDR6270560.1"/>
    </source>
</evidence>
<keyword evidence="4" id="KW-1185">Reference proteome</keyword>
<comment type="caution">
    <text evidence="3">The sequence shown here is derived from an EMBL/GenBank/DDBJ whole genome shotgun (WGS) entry which is preliminary data.</text>
</comment>
<evidence type="ECO:0000313" key="4">
    <source>
        <dbReference type="Proteomes" id="UP001185069"/>
    </source>
</evidence>
<dbReference type="EMBL" id="JAVDQF010000001">
    <property type="protein sequence ID" value="MDR6270560.1"/>
    <property type="molecule type" value="Genomic_DNA"/>
</dbReference>
<name>A0ABU1JDS3_9MICC</name>
<dbReference type="Pfam" id="PF00144">
    <property type="entry name" value="Beta-lactamase"/>
    <property type="match status" value="1"/>
</dbReference>
<feature type="domain" description="Beta-lactamase-related" evidence="2">
    <location>
        <begin position="77"/>
        <end position="343"/>
    </location>
</feature>
<gene>
    <name evidence="3" type="ORF">JOE69_002798</name>
</gene>
<dbReference type="InterPro" id="IPR001466">
    <property type="entry name" value="Beta-lactam-related"/>
</dbReference>
<organism evidence="3 4">
    <name type="scientific">Arthrobacter russicus</name>
    <dbReference type="NCBI Taxonomy" id="172040"/>
    <lineage>
        <taxon>Bacteria</taxon>
        <taxon>Bacillati</taxon>
        <taxon>Actinomycetota</taxon>
        <taxon>Actinomycetes</taxon>
        <taxon>Micrococcales</taxon>
        <taxon>Micrococcaceae</taxon>
        <taxon>Arthrobacter</taxon>
    </lineage>
</organism>
<dbReference type="InterPro" id="IPR012338">
    <property type="entry name" value="Beta-lactam/transpept-like"/>
</dbReference>
<dbReference type="PANTHER" id="PTHR22935">
    <property type="entry name" value="PENICILLIN-BINDING PROTEIN"/>
    <property type="match status" value="1"/>
</dbReference>
<dbReference type="Gene3D" id="3.40.710.10">
    <property type="entry name" value="DD-peptidase/beta-lactamase superfamily"/>
    <property type="match status" value="1"/>
</dbReference>
<protein>
    <submittedName>
        <fullName evidence="3">CubicO group peptidase (Beta-lactamase class C family)</fullName>
    </submittedName>
</protein>
<dbReference type="InterPro" id="IPR051478">
    <property type="entry name" value="Beta-lactamase-like_AB/R"/>
</dbReference>
<reference evidence="3 4" key="1">
    <citation type="submission" date="2023-07" db="EMBL/GenBank/DDBJ databases">
        <title>Sequencing the genomes of 1000 actinobacteria strains.</title>
        <authorList>
            <person name="Klenk H.-P."/>
        </authorList>
    </citation>
    <scope>NUCLEOTIDE SEQUENCE [LARGE SCALE GENOMIC DNA]</scope>
    <source>
        <strain evidence="3 4">DSM 14555</strain>
    </source>
</reference>
<comment type="similarity">
    <text evidence="1">Belongs to the beta-lactamase family.</text>
</comment>
<dbReference type="Proteomes" id="UP001185069">
    <property type="component" value="Unassembled WGS sequence"/>
</dbReference>
<evidence type="ECO:0000256" key="1">
    <source>
        <dbReference type="ARBA" id="ARBA00038473"/>
    </source>
</evidence>
<proteinExistence type="inferred from homology"/>
<evidence type="ECO:0000259" key="2">
    <source>
        <dbReference type="Pfam" id="PF00144"/>
    </source>
</evidence>